<evidence type="ECO:0000256" key="5">
    <source>
        <dbReference type="ARBA" id="ARBA00022692"/>
    </source>
</evidence>
<feature type="transmembrane region" description="Helical" evidence="9">
    <location>
        <begin position="92"/>
        <end position="118"/>
    </location>
</feature>
<comment type="subcellular location">
    <subcellularLocation>
        <location evidence="1 9">Cell inner membrane</location>
        <topology evidence="1 9">Multi-pass membrane protein</topology>
    </subcellularLocation>
</comment>
<dbReference type="InterPro" id="IPR007387">
    <property type="entry name" value="TRAP_DctQ"/>
</dbReference>
<dbReference type="Proteomes" id="UP000694001">
    <property type="component" value="Chromosome"/>
</dbReference>
<dbReference type="GO" id="GO:0022857">
    <property type="term" value="F:transmembrane transporter activity"/>
    <property type="evidence" value="ECO:0007669"/>
    <property type="project" value="UniProtKB-UniRule"/>
</dbReference>
<evidence type="ECO:0000313" key="12">
    <source>
        <dbReference type="Proteomes" id="UP000694001"/>
    </source>
</evidence>
<evidence type="ECO:0000256" key="2">
    <source>
        <dbReference type="ARBA" id="ARBA00022448"/>
    </source>
</evidence>
<evidence type="ECO:0000256" key="3">
    <source>
        <dbReference type="ARBA" id="ARBA00022475"/>
    </source>
</evidence>
<gene>
    <name evidence="11" type="ORF">KO353_13250</name>
</gene>
<keyword evidence="2 9" id="KW-0813">Transport</keyword>
<evidence type="ECO:0000256" key="6">
    <source>
        <dbReference type="ARBA" id="ARBA00022989"/>
    </source>
</evidence>
<dbReference type="PANTHER" id="PTHR35011">
    <property type="entry name" value="2,3-DIKETO-L-GULONATE TRAP TRANSPORTER SMALL PERMEASE PROTEIN YIAM"/>
    <property type="match status" value="1"/>
</dbReference>
<comment type="subunit">
    <text evidence="9">The complex comprises the extracytoplasmic solute receptor protein and the two transmembrane proteins.</text>
</comment>
<keyword evidence="5 9" id="KW-0812">Transmembrane</keyword>
<dbReference type="GO" id="GO:0005886">
    <property type="term" value="C:plasma membrane"/>
    <property type="evidence" value="ECO:0007669"/>
    <property type="project" value="UniProtKB-SubCell"/>
</dbReference>
<proteinExistence type="inferred from homology"/>
<comment type="function">
    <text evidence="9">Part of the tripartite ATP-independent periplasmic (TRAP) transport system.</text>
</comment>
<evidence type="ECO:0000313" key="11">
    <source>
        <dbReference type="EMBL" id="QXM24212.1"/>
    </source>
</evidence>
<organism evidence="11 12">
    <name type="scientific">Elioraea tepida</name>
    <dbReference type="NCBI Taxonomy" id="2843330"/>
    <lineage>
        <taxon>Bacteria</taxon>
        <taxon>Pseudomonadati</taxon>
        <taxon>Pseudomonadota</taxon>
        <taxon>Alphaproteobacteria</taxon>
        <taxon>Acetobacterales</taxon>
        <taxon>Elioraeaceae</taxon>
        <taxon>Elioraea</taxon>
    </lineage>
</organism>
<evidence type="ECO:0000256" key="9">
    <source>
        <dbReference type="RuleBase" id="RU369079"/>
    </source>
</evidence>
<evidence type="ECO:0000256" key="8">
    <source>
        <dbReference type="ARBA" id="ARBA00038436"/>
    </source>
</evidence>
<evidence type="ECO:0000259" key="10">
    <source>
        <dbReference type="Pfam" id="PF04290"/>
    </source>
</evidence>
<evidence type="ECO:0000256" key="4">
    <source>
        <dbReference type="ARBA" id="ARBA00022519"/>
    </source>
</evidence>
<dbReference type="EMBL" id="CP076448">
    <property type="protein sequence ID" value="QXM24212.1"/>
    <property type="molecule type" value="Genomic_DNA"/>
</dbReference>
<keyword evidence="12" id="KW-1185">Reference proteome</keyword>
<dbReference type="KEGG" id="elio:KO353_13250"/>
<protein>
    <recommendedName>
        <fullName evidence="9">TRAP transporter small permease protein</fullName>
    </recommendedName>
</protein>
<feature type="transmembrane region" description="Helical" evidence="9">
    <location>
        <begin position="138"/>
        <end position="160"/>
    </location>
</feature>
<accession>A0A975U0T8</accession>
<dbReference type="PANTHER" id="PTHR35011:SF4">
    <property type="entry name" value="SLL1102 PROTEIN"/>
    <property type="match status" value="1"/>
</dbReference>
<dbReference type="InterPro" id="IPR055348">
    <property type="entry name" value="DctQ"/>
</dbReference>
<name>A0A975U0T8_9PROT</name>
<evidence type="ECO:0000256" key="1">
    <source>
        <dbReference type="ARBA" id="ARBA00004429"/>
    </source>
</evidence>
<dbReference type="AlphaFoldDB" id="A0A975U0T8"/>
<feature type="domain" description="Tripartite ATP-independent periplasmic transporters DctQ component" evidence="10">
    <location>
        <begin position="26"/>
        <end position="159"/>
    </location>
</feature>
<feature type="transmembrane region" description="Helical" evidence="9">
    <location>
        <begin position="21"/>
        <end position="40"/>
    </location>
</feature>
<sequence>MQRLLIGIDRVSAWAGKTAGWAIVALTAVICYEVFARYMFRAPTSWAYDTSYMLYGLLFMVAGAYTLSRGGHVRADFLYRSLSPRGQAMIDLPLYLLFFIPGTAALIWFGWDFFYISFLQNEHSSVTPDGPLIWPFKFLIPLSGALMLLQGLAEIVRCVIALRTGHWPDKLADVEEMETQVLALAAAQKAAAAAADHAAREAAR</sequence>
<dbReference type="Pfam" id="PF04290">
    <property type="entry name" value="DctQ"/>
    <property type="match status" value="1"/>
</dbReference>
<keyword evidence="7 9" id="KW-0472">Membrane</keyword>
<feature type="transmembrane region" description="Helical" evidence="9">
    <location>
        <begin position="52"/>
        <end position="71"/>
    </location>
</feature>
<keyword evidence="3" id="KW-1003">Cell membrane</keyword>
<dbReference type="RefSeq" id="WP_218285216.1">
    <property type="nucleotide sequence ID" value="NZ_CP076448.1"/>
</dbReference>
<evidence type="ECO:0000256" key="7">
    <source>
        <dbReference type="ARBA" id="ARBA00023136"/>
    </source>
</evidence>
<comment type="similarity">
    <text evidence="8 9">Belongs to the TRAP transporter small permease family.</text>
</comment>
<keyword evidence="4 9" id="KW-0997">Cell inner membrane</keyword>
<keyword evidence="6 9" id="KW-1133">Transmembrane helix</keyword>
<reference evidence="11" key="1">
    <citation type="submission" date="2021-06" db="EMBL/GenBank/DDBJ databases">
        <title>Elioraea tepida, sp. nov., a moderately thermophilic aerobic anoxygenic phototrophic bacterium isolated from an alkaline siliceous hot spring mat community in Yellowstone National Park, WY, USA.</title>
        <authorList>
            <person name="Saini M.K."/>
            <person name="Yoshida S."/>
            <person name="Sebastian A."/>
            <person name="Hirose S."/>
            <person name="Hara E."/>
            <person name="Tamaki H."/>
            <person name="Soulier N.T."/>
            <person name="Albert I."/>
            <person name="Hanada S."/>
            <person name="Bryant D.A."/>
            <person name="Tank M."/>
        </authorList>
    </citation>
    <scope>NUCLEOTIDE SEQUENCE</scope>
    <source>
        <strain evidence="11">MS-P2</strain>
    </source>
</reference>